<gene>
    <name evidence="1" type="ORF">GCM10009019_13400</name>
</gene>
<dbReference type="Gene3D" id="3.40.50.150">
    <property type="entry name" value="Vaccinia Virus protein VP39"/>
    <property type="match status" value="1"/>
</dbReference>
<dbReference type="InterPro" id="IPR036390">
    <property type="entry name" value="WH_DNA-bd_sf"/>
</dbReference>
<evidence type="ECO:0000313" key="1">
    <source>
        <dbReference type="EMBL" id="GAA0651709.1"/>
    </source>
</evidence>
<dbReference type="AlphaFoldDB" id="A0AAV3T1A2"/>
<proteinExistence type="predicted"/>
<dbReference type="Pfam" id="PF13489">
    <property type="entry name" value="Methyltransf_23"/>
    <property type="match status" value="1"/>
</dbReference>
<dbReference type="Gene3D" id="1.10.10.10">
    <property type="entry name" value="Winged helix-like DNA-binding domain superfamily/Winged helix DNA-binding domain"/>
    <property type="match status" value="1"/>
</dbReference>
<dbReference type="InterPro" id="IPR029063">
    <property type="entry name" value="SAM-dependent_MTases_sf"/>
</dbReference>
<evidence type="ECO:0000313" key="2">
    <source>
        <dbReference type="Proteomes" id="UP001500194"/>
    </source>
</evidence>
<keyword evidence="2" id="KW-1185">Reference proteome</keyword>
<evidence type="ECO:0008006" key="3">
    <source>
        <dbReference type="Google" id="ProtNLM"/>
    </source>
</evidence>
<dbReference type="EMBL" id="BAAADU010000002">
    <property type="protein sequence ID" value="GAA0651709.1"/>
    <property type="molecule type" value="Genomic_DNA"/>
</dbReference>
<organism evidence="1 2">
    <name type="scientific">Salarchaeum japonicum</name>
    <dbReference type="NCBI Taxonomy" id="555573"/>
    <lineage>
        <taxon>Archaea</taxon>
        <taxon>Methanobacteriati</taxon>
        <taxon>Methanobacteriota</taxon>
        <taxon>Stenosarchaea group</taxon>
        <taxon>Halobacteria</taxon>
        <taxon>Halobacteriales</taxon>
        <taxon>Halobacteriaceae</taxon>
    </lineage>
</organism>
<dbReference type="SUPFAM" id="SSF46785">
    <property type="entry name" value="Winged helix' DNA-binding domain"/>
    <property type="match status" value="1"/>
</dbReference>
<dbReference type="RefSeq" id="WP_227260972.1">
    <property type="nucleotide sequence ID" value="NZ_BAAADU010000002.1"/>
</dbReference>
<name>A0AAV3T1A2_9EURY</name>
<dbReference type="InterPro" id="IPR036388">
    <property type="entry name" value="WH-like_DNA-bd_sf"/>
</dbReference>
<sequence>MDYRELLFLRAARETGVLDAVVTDADTVAAVADETGVTERAARIGVETLCDLGFLHRTDDGFEPTNRMLGFLSKTDLRSIGSLPHELDTLDDWIALPETMQTGDRPVPSPDATRNRLGAMAALDEGDVRAAVTAAVHEHPDAATVLDAYGGSGTFSREFARRGYDVTLADTQDVVEVDEPLLEHEPVSLQATDPLDGVEGTYDLVFCANTARTLSPDDNERLLDALYDAVPPGGTVVHVDRLRDHAENPGLLAAEMLARTDGGNAYAEADFGEWFAAAGFERPRVSDVPGTRSQAVAADRPAND</sequence>
<accession>A0AAV3T1A2</accession>
<dbReference type="CDD" id="cd02440">
    <property type="entry name" value="AdoMet_MTases"/>
    <property type="match status" value="1"/>
</dbReference>
<reference evidence="1 2" key="1">
    <citation type="journal article" date="2019" name="Int. J. Syst. Evol. Microbiol.">
        <title>The Global Catalogue of Microorganisms (GCM) 10K type strain sequencing project: providing services to taxonomists for standard genome sequencing and annotation.</title>
        <authorList>
            <consortium name="The Broad Institute Genomics Platform"/>
            <consortium name="The Broad Institute Genome Sequencing Center for Infectious Disease"/>
            <person name="Wu L."/>
            <person name="Ma J."/>
        </authorList>
    </citation>
    <scope>NUCLEOTIDE SEQUENCE [LARGE SCALE GENOMIC DNA]</scope>
    <source>
        <strain evidence="1 2">JCM 16327</strain>
    </source>
</reference>
<dbReference type="SUPFAM" id="SSF53335">
    <property type="entry name" value="S-adenosyl-L-methionine-dependent methyltransferases"/>
    <property type="match status" value="1"/>
</dbReference>
<protein>
    <recommendedName>
        <fullName evidence="3">Methyltransferase domain-containing protein</fullName>
    </recommendedName>
</protein>
<dbReference type="Proteomes" id="UP001500194">
    <property type="component" value="Unassembled WGS sequence"/>
</dbReference>
<dbReference type="GeneID" id="68573989"/>
<comment type="caution">
    <text evidence="1">The sequence shown here is derived from an EMBL/GenBank/DDBJ whole genome shotgun (WGS) entry which is preliminary data.</text>
</comment>